<evidence type="ECO:0000256" key="5">
    <source>
        <dbReference type="ARBA" id="ARBA00022833"/>
    </source>
</evidence>
<evidence type="ECO:0000256" key="1">
    <source>
        <dbReference type="ARBA" id="ARBA00004123"/>
    </source>
</evidence>
<proteinExistence type="inferred from homology"/>
<feature type="binding site" evidence="8">
    <location>
        <position position="27"/>
    </location>
    <ligand>
        <name>Zn(2+)</name>
        <dbReference type="ChEBI" id="CHEBI:29105"/>
        <label>1</label>
    </ligand>
</feature>
<dbReference type="PIRSF" id="PIRSF005586">
    <property type="entry name" value="RNApol_RpoM"/>
    <property type="match status" value="1"/>
</dbReference>
<feature type="binding site" evidence="8">
    <location>
        <position position="7"/>
    </location>
    <ligand>
        <name>Zn(2+)</name>
        <dbReference type="ChEBI" id="CHEBI:29105"/>
        <label>1</label>
    </ligand>
</feature>
<keyword evidence="6 7" id="KW-0539">Nucleus</keyword>
<evidence type="ECO:0000256" key="4">
    <source>
        <dbReference type="ARBA" id="ARBA00022771"/>
    </source>
</evidence>
<evidence type="ECO:0000256" key="2">
    <source>
        <dbReference type="ARBA" id="ARBA00022478"/>
    </source>
</evidence>
<feature type="binding site" evidence="8">
    <location>
        <position position="119"/>
    </location>
    <ligand>
        <name>Zn(2+)</name>
        <dbReference type="ChEBI" id="CHEBI:29105"/>
        <label>2</label>
    </ligand>
</feature>
<gene>
    <name evidence="12" type="ORF">TVY486_1014520</name>
</gene>
<dbReference type="GO" id="GO:0008270">
    <property type="term" value="F:zinc ion binding"/>
    <property type="evidence" value="ECO:0007669"/>
    <property type="project" value="UniProtKB-KW"/>
</dbReference>
<organism evidence="12">
    <name type="scientific">Trypanosoma vivax (strain Y486)</name>
    <dbReference type="NCBI Taxonomy" id="1055687"/>
    <lineage>
        <taxon>Eukaryota</taxon>
        <taxon>Discoba</taxon>
        <taxon>Euglenozoa</taxon>
        <taxon>Kinetoplastea</taxon>
        <taxon>Metakinetoplastina</taxon>
        <taxon>Trypanosomatida</taxon>
        <taxon>Trypanosomatidae</taxon>
        <taxon>Trypanosoma</taxon>
        <taxon>Duttonella</taxon>
    </lineage>
</organism>
<keyword evidence="7 10" id="KW-0804">Transcription</keyword>
<sequence length="126" mass="14363">MFFCPFCGTLLLIEPHQTLNRFSCSSCDYVVPILSQEPLTVNHSFRQYNKVVDDYHVKPNKDAEGNDIKGEEGVDGGQVITVQCQNDEKQCDSNKALYVQIQMRSADEPATTFFKCLKCGFQWKQD</sequence>
<dbReference type="PROSITE" id="PS51133">
    <property type="entry name" value="ZF_TFIIS_2"/>
    <property type="match status" value="1"/>
</dbReference>
<dbReference type="GO" id="GO:0003676">
    <property type="term" value="F:nucleic acid binding"/>
    <property type="evidence" value="ECO:0007669"/>
    <property type="project" value="InterPro"/>
</dbReference>
<dbReference type="InterPro" id="IPR034014">
    <property type="entry name" value="Zn_ribbon_RPC11_C"/>
</dbReference>
<accession>G0U4P5</accession>
<keyword evidence="3 8" id="KW-0479">Metal-binding</keyword>
<feature type="domain" description="TFIIS-type" evidence="11">
    <location>
        <begin position="80"/>
        <end position="124"/>
    </location>
</feature>
<keyword evidence="4 9" id="KW-0863">Zinc-finger</keyword>
<feature type="binding site" evidence="8">
    <location>
        <position position="91"/>
    </location>
    <ligand>
        <name>Zn(2+)</name>
        <dbReference type="ChEBI" id="CHEBI:29105"/>
        <label>2</label>
    </ligand>
</feature>
<evidence type="ECO:0000256" key="10">
    <source>
        <dbReference type="RuleBase" id="RU003474"/>
    </source>
</evidence>
<evidence type="ECO:0000256" key="6">
    <source>
        <dbReference type="ARBA" id="ARBA00023242"/>
    </source>
</evidence>
<dbReference type="CDD" id="cd10509">
    <property type="entry name" value="Zn-ribbon_RPC11"/>
    <property type="match status" value="1"/>
</dbReference>
<evidence type="ECO:0000259" key="11">
    <source>
        <dbReference type="PROSITE" id="PS51133"/>
    </source>
</evidence>
<feature type="binding site" evidence="8">
    <location>
        <position position="24"/>
    </location>
    <ligand>
        <name>Zn(2+)</name>
        <dbReference type="ChEBI" id="CHEBI:29105"/>
        <label>1</label>
    </ligand>
</feature>
<reference evidence="12" key="1">
    <citation type="journal article" date="2012" name="Proc. Natl. Acad. Sci. U.S.A.">
        <title>Antigenic diversity is generated by distinct evolutionary mechanisms in African trypanosome species.</title>
        <authorList>
            <person name="Jackson A.P."/>
            <person name="Berry A."/>
            <person name="Aslett M."/>
            <person name="Allison H.C."/>
            <person name="Burton P."/>
            <person name="Vavrova-Anderson J."/>
            <person name="Brown R."/>
            <person name="Browne H."/>
            <person name="Corton N."/>
            <person name="Hauser H."/>
            <person name="Gamble J."/>
            <person name="Gilderthorp R."/>
            <person name="Marcello L."/>
            <person name="McQuillan J."/>
            <person name="Otto T.D."/>
            <person name="Quail M.A."/>
            <person name="Sanders M.J."/>
            <person name="van Tonder A."/>
            <person name="Ginger M.L."/>
            <person name="Field M.C."/>
            <person name="Barry J.D."/>
            <person name="Hertz-Fowler C."/>
            <person name="Berriman M."/>
        </authorList>
    </citation>
    <scope>NUCLEOTIDE SEQUENCE</scope>
    <source>
        <strain evidence="12">Y486</strain>
    </source>
</reference>
<evidence type="ECO:0000313" key="12">
    <source>
        <dbReference type="EMBL" id="CCC52409.1"/>
    </source>
</evidence>
<keyword evidence="2 7" id="KW-0240">DNA-directed RNA polymerase</keyword>
<dbReference type="AlphaFoldDB" id="G0U4P5"/>
<evidence type="ECO:0000256" key="3">
    <source>
        <dbReference type="ARBA" id="ARBA00022723"/>
    </source>
</evidence>
<evidence type="ECO:0000256" key="7">
    <source>
        <dbReference type="PIRNR" id="PIRNR005586"/>
    </source>
</evidence>
<dbReference type="EMBL" id="HE573026">
    <property type="protein sequence ID" value="CCC52409.1"/>
    <property type="molecule type" value="Genomic_DNA"/>
</dbReference>
<protein>
    <recommendedName>
        <fullName evidence="7">DNA-directed RNA polymerase subunit</fullName>
    </recommendedName>
</protein>
<dbReference type="GO" id="GO:0005666">
    <property type="term" value="C:RNA polymerase III complex"/>
    <property type="evidence" value="ECO:0007669"/>
    <property type="project" value="TreeGrafter"/>
</dbReference>
<comment type="subcellular location">
    <subcellularLocation>
        <location evidence="1 7">Nucleus</location>
    </subcellularLocation>
</comment>
<dbReference type="VEuPathDB" id="TriTrypDB:TvY486_1014520"/>
<evidence type="ECO:0000256" key="8">
    <source>
        <dbReference type="PIRSR" id="PIRSR005586-1"/>
    </source>
</evidence>
<dbReference type="OMA" id="TISFECI"/>
<dbReference type="InterPro" id="IPR001222">
    <property type="entry name" value="Znf_TFIIS"/>
</dbReference>
<dbReference type="Pfam" id="PF01096">
    <property type="entry name" value="Zn_ribbon_TFIIS"/>
    <property type="match status" value="1"/>
</dbReference>
<dbReference type="Gene3D" id="2.20.25.10">
    <property type="match status" value="1"/>
</dbReference>
<comment type="function">
    <text evidence="7">DNA-dependent RNA polymerase catalyzes the transcription of DNA into RNA using the four ribonucleoside triphosphates as substrates.</text>
</comment>
<dbReference type="GO" id="GO:0006386">
    <property type="term" value="P:termination of RNA polymerase III transcription"/>
    <property type="evidence" value="ECO:0007669"/>
    <property type="project" value="TreeGrafter"/>
</dbReference>
<dbReference type="PANTHER" id="PTHR11239">
    <property type="entry name" value="DNA-DIRECTED RNA POLYMERASE"/>
    <property type="match status" value="1"/>
</dbReference>
<evidence type="ECO:0000256" key="9">
    <source>
        <dbReference type="PIRSR" id="PIRSR005586-2"/>
    </source>
</evidence>
<dbReference type="Pfam" id="PF02150">
    <property type="entry name" value="Zn_ribbon_RPB9"/>
    <property type="match status" value="1"/>
</dbReference>
<name>G0U4P5_TRYVY</name>
<feature type="zinc finger region" description="C4-type" evidence="9">
    <location>
        <begin position="4"/>
        <end position="27"/>
    </location>
</feature>
<feature type="binding site" evidence="8">
    <location>
        <position position="4"/>
    </location>
    <ligand>
        <name>Zn(2+)</name>
        <dbReference type="ChEBI" id="CHEBI:29105"/>
        <label>1</label>
    </ligand>
</feature>
<dbReference type="PANTHER" id="PTHR11239:SF12">
    <property type="entry name" value="DNA-DIRECTED RNA POLYMERASE III SUBUNIT RPC10"/>
    <property type="match status" value="1"/>
</dbReference>
<dbReference type="InterPro" id="IPR012164">
    <property type="entry name" value="Rpa12/Rpb9/Rpc10/TFS"/>
</dbReference>
<comment type="similarity">
    <text evidence="7 10">Belongs to the archaeal rpoM/eukaryotic RPA12/RPB9/RPC11 RNA polymerase family.</text>
</comment>
<feature type="binding site" evidence="8">
    <location>
        <position position="116"/>
    </location>
    <ligand>
        <name>Zn(2+)</name>
        <dbReference type="ChEBI" id="CHEBI:29105"/>
        <label>2</label>
    </ligand>
</feature>
<keyword evidence="5 8" id="KW-0862">Zinc</keyword>
<dbReference type="SUPFAM" id="SSF57783">
    <property type="entry name" value="Zinc beta-ribbon"/>
    <property type="match status" value="1"/>
</dbReference>
<dbReference type="SMART" id="SM00440">
    <property type="entry name" value="ZnF_C2C2"/>
    <property type="match status" value="1"/>
</dbReference>
<feature type="binding site" evidence="8">
    <location>
        <position position="84"/>
    </location>
    <ligand>
        <name>Zn(2+)</name>
        <dbReference type="ChEBI" id="CHEBI:29105"/>
        <label>2</label>
    </ligand>
</feature>
<dbReference type="InterPro" id="IPR001529">
    <property type="entry name" value="Zn_ribbon_RPB9"/>
</dbReference>
<dbReference type="GO" id="GO:0003899">
    <property type="term" value="F:DNA-directed RNA polymerase activity"/>
    <property type="evidence" value="ECO:0007669"/>
    <property type="project" value="InterPro"/>
</dbReference>